<evidence type="ECO:0000259" key="6">
    <source>
        <dbReference type="Pfam" id="PF08281"/>
    </source>
</evidence>
<dbReference type="InterPro" id="IPR039425">
    <property type="entry name" value="RNA_pol_sigma-70-like"/>
</dbReference>
<feature type="domain" description="RNA polymerase sigma factor 70 region 4 type 2" evidence="6">
    <location>
        <begin position="149"/>
        <end position="199"/>
    </location>
</feature>
<dbReference type="OrthoDB" id="7376058at2"/>
<comment type="similarity">
    <text evidence="1">Belongs to the sigma-70 factor family. ECF subfamily.</text>
</comment>
<keyword evidence="2" id="KW-0805">Transcription regulation</keyword>
<keyword evidence="5" id="KW-0804">Transcription</keyword>
<gene>
    <name evidence="7" type="ORF">B1R32_11327</name>
</gene>
<protein>
    <submittedName>
        <fullName evidence="7">RNA polymerase sigma factor, sigma-70 family</fullName>
    </submittedName>
</protein>
<dbReference type="EMBL" id="NIGF01000013">
    <property type="protein sequence ID" value="PQV63300.1"/>
    <property type="molecule type" value="Genomic_DNA"/>
</dbReference>
<dbReference type="PANTHER" id="PTHR43133:SF8">
    <property type="entry name" value="RNA POLYMERASE SIGMA FACTOR HI_1459-RELATED"/>
    <property type="match status" value="1"/>
</dbReference>
<proteinExistence type="inferred from homology"/>
<accession>A0A2S8SR80</accession>
<dbReference type="PANTHER" id="PTHR43133">
    <property type="entry name" value="RNA POLYMERASE ECF-TYPE SIGMA FACTO"/>
    <property type="match status" value="1"/>
</dbReference>
<dbReference type="Proteomes" id="UP000237684">
    <property type="component" value="Unassembled WGS sequence"/>
</dbReference>
<evidence type="ECO:0000313" key="7">
    <source>
        <dbReference type="EMBL" id="PQV63300.1"/>
    </source>
</evidence>
<dbReference type="RefSeq" id="WP_106380544.1">
    <property type="nucleotide sequence ID" value="NZ_NIGF01000013.1"/>
</dbReference>
<dbReference type="GO" id="GO:0003677">
    <property type="term" value="F:DNA binding"/>
    <property type="evidence" value="ECO:0007669"/>
    <property type="project" value="UniProtKB-KW"/>
</dbReference>
<dbReference type="GO" id="GO:0006352">
    <property type="term" value="P:DNA-templated transcription initiation"/>
    <property type="evidence" value="ECO:0007669"/>
    <property type="project" value="InterPro"/>
</dbReference>
<dbReference type="SUPFAM" id="SSF88946">
    <property type="entry name" value="Sigma2 domain of RNA polymerase sigma factors"/>
    <property type="match status" value="1"/>
</dbReference>
<name>A0A2S8SR80_9BACT</name>
<keyword evidence="4" id="KW-0238">DNA-binding</keyword>
<dbReference type="GO" id="GO:0016987">
    <property type="term" value="F:sigma factor activity"/>
    <property type="evidence" value="ECO:0007669"/>
    <property type="project" value="UniProtKB-KW"/>
</dbReference>
<evidence type="ECO:0000256" key="1">
    <source>
        <dbReference type="ARBA" id="ARBA00010641"/>
    </source>
</evidence>
<evidence type="ECO:0000256" key="2">
    <source>
        <dbReference type="ARBA" id="ARBA00023015"/>
    </source>
</evidence>
<organism evidence="7 8">
    <name type="scientific">Abditibacterium utsteinense</name>
    <dbReference type="NCBI Taxonomy" id="1960156"/>
    <lineage>
        <taxon>Bacteria</taxon>
        <taxon>Pseudomonadati</taxon>
        <taxon>Abditibacteriota</taxon>
        <taxon>Abditibacteriia</taxon>
        <taxon>Abditibacteriales</taxon>
        <taxon>Abditibacteriaceae</taxon>
        <taxon>Abditibacterium</taxon>
    </lineage>
</organism>
<sequence>MSVQSCPDVSLEDWIRRAQNGDAAAVEFLLEQFRPLRRARTHALWTAACENLSSFEWADVEAEVVLLFLSRLQSFRFEEGVYFPHYIERMLYFDGLSWLRGQRRDAAVPFSQLAVSGSTRTGNESSEDIEEWLFPGADNLARDVEQTLSLRDALDALPAAQKHLVWQCCVLSRTEADVARELGWSRSTVRNRLEVALSQLRDYFGVETNTGTRTGRISSRDTSGRNTFQHNTFQRNALQSEFWSFILIMAKDEKRPDLVGVGSGRPVLLQGTFDFPATGIKTPQLLSTKLRYVVPPGTIAGIRFVRAGIMCEKMVCVSTVVNGMPHRLICVAANTAVHVPLAIVEALPAGSEVEIHIASDAPGTAIIDVGCLQMPA</sequence>
<dbReference type="InParanoid" id="A0A2S8SR80"/>
<dbReference type="InterPro" id="IPR013324">
    <property type="entry name" value="RNA_pol_sigma_r3/r4-like"/>
</dbReference>
<keyword evidence="3" id="KW-0731">Sigma factor</keyword>
<dbReference type="Gene3D" id="1.10.10.10">
    <property type="entry name" value="Winged helix-like DNA-binding domain superfamily/Winged helix DNA-binding domain"/>
    <property type="match status" value="1"/>
</dbReference>
<dbReference type="SUPFAM" id="SSF88659">
    <property type="entry name" value="Sigma3 and sigma4 domains of RNA polymerase sigma factors"/>
    <property type="match status" value="1"/>
</dbReference>
<reference evidence="7 8" key="1">
    <citation type="journal article" date="2018" name="Syst. Appl. Microbiol.">
        <title>Abditibacterium utsteinense sp. nov., the first cultivated member of candidate phylum FBP, isolated from ice-free Antarctic soil samples.</title>
        <authorList>
            <person name="Tahon G."/>
            <person name="Tytgat B."/>
            <person name="Lebbe L."/>
            <person name="Carlier A."/>
            <person name="Willems A."/>
        </authorList>
    </citation>
    <scope>NUCLEOTIDE SEQUENCE [LARGE SCALE GENOMIC DNA]</scope>
    <source>
        <strain evidence="7 8">LMG 29911</strain>
    </source>
</reference>
<dbReference type="InterPro" id="IPR013249">
    <property type="entry name" value="RNA_pol_sigma70_r4_t2"/>
</dbReference>
<keyword evidence="8" id="KW-1185">Reference proteome</keyword>
<evidence type="ECO:0000313" key="8">
    <source>
        <dbReference type="Proteomes" id="UP000237684"/>
    </source>
</evidence>
<evidence type="ECO:0000256" key="3">
    <source>
        <dbReference type="ARBA" id="ARBA00023082"/>
    </source>
</evidence>
<evidence type="ECO:0000256" key="5">
    <source>
        <dbReference type="ARBA" id="ARBA00023163"/>
    </source>
</evidence>
<dbReference type="Pfam" id="PF08281">
    <property type="entry name" value="Sigma70_r4_2"/>
    <property type="match status" value="1"/>
</dbReference>
<comment type="caution">
    <text evidence="7">The sequence shown here is derived from an EMBL/GenBank/DDBJ whole genome shotgun (WGS) entry which is preliminary data.</text>
</comment>
<dbReference type="InterPro" id="IPR036388">
    <property type="entry name" value="WH-like_DNA-bd_sf"/>
</dbReference>
<evidence type="ECO:0000256" key="4">
    <source>
        <dbReference type="ARBA" id="ARBA00023125"/>
    </source>
</evidence>
<dbReference type="InterPro" id="IPR013325">
    <property type="entry name" value="RNA_pol_sigma_r2"/>
</dbReference>
<dbReference type="AlphaFoldDB" id="A0A2S8SR80"/>